<sequence>MDDDGLAAPPANASAYATFVQYGDVRSASTFQFMAVCLLAHLAHGLGTSSRRRVACRFAGDVTAASLATLRRGGTESDDVVVVKTHRLNGLAAAGPLPPAMRLAAVQRYETLERGGLAALDAYAPLFPAVAPARFALLREYLGHWQILRRCCGVQASKARTDALHGLPPRRPDACAGRDLDAVEEALFNTSLWRWRFADAGGDFFPDERARVRRGVCCYSTVALRNGAGFRGKWRPDADAAAYLRAHGDPRDAPADADAACRHRNFQSTHADPVKCLGADGRVAACPRRERAKVS</sequence>
<keyword evidence="2" id="KW-1185">Reference proteome</keyword>
<dbReference type="Proteomes" id="UP001363151">
    <property type="component" value="Unassembled WGS sequence"/>
</dbReference>
<name>A0ABR1G4B7_AURAN</name>
<evidence type="ECO:0000313" key="1">
    <source>
        <dbReference type="EMBL" id="KAK7247783.1"/>
    </source>
</evidence>
<gene>
    <name evidence="1" type="ORF">SO694_00122073</name>
</gene>
<comment type="caution">
    <text evidence="1">The sequence shown here is derived from an EMBL/GenBank/DDBJ whole genome shotgun (WGS) entry which is preliminary data.</text>
</comment>
<organism evidence="1 2">
    <name type="scientific">Aureococcus anophagefferens</name>
    <name type="common">Harmful bloom alga</name>
    <dbReference type="NCBI Taxonomy" id="44056"/>
    <lineage>
        <taxon>Eukaryota</taxon>
        <taxon>Sar</taxon>
        <taxon>Stramenopiles</taxon>
        <taxon>Ochrophyta</taxon>
        <taxon>Pelagophyceae</taxon>
        <taxon>Pelagomonadales</taxon>
        <taxon>Pelagomonadaceae</taxon>
        <taxon>Aureococcus</taxon>
    </lineage>
</organism>
<proteinExistence type="predicted"/>
<accession>A0ABR1G4B7</accession>
<reference evidence="1 2" key="1">
    <citation type="submission" date="2024-03" db="EMBL/GenBank/DDBJ databases">
        <title>Aureococcus anophagefferens CCMP1851 and Kratosvirus quantuckense: Draft genome of a second virus-susceptible host strain in the model system.</title>
        <authorList>
            <person name="Chase E."/>
            <person name="Truchon A.R."/>
            <person name="Schepens W."/>
            <person name="Wilhelm S.W."/>
        </authorList>
    </citation>
    <scope>NUCLEOTIDE SEQUENCE [LARGE SCALE GENOMIC DNA]</scope>
    <source>
        <strain evidence="1 2">CCMP1851</strain>
    </source>
</reference>
<dbReference type="EMBL" id="JBBJCI010000127">
    <property type="protein sequence ID" value="KAK7247783.1"/>
    <property type="molecule type" value="Genomic_DNA"/>
</dbReference>
<protein>
    <submittedName>
        <fullName evidence="1">Uncharacterized protein</fullName>
    </submittedName>
</protein>
<evidence type="ECO:0000313" key="2">
    <source>
        <dbReference type="Proteomes" id="UP001363151"/>
    </source>
</evidence>